<sequence length="198" mass="22148">MLTADWYRYNLKHKVVELPPVSEEQFVFRMCNSANDHKQKQRAHKEQIKKAGIKTLLKLQEEQGYAAEEDVDWETDSETNIVSDEKAIEEEQEEDDEDDENTISVFETGELVLTPLSPSQGAAPTGLTGAGVTPRAGSTALSTAFAANFLKKRNNIAGGMSIVEAKPKNFWHEKNSSRLDTRSHKLQKNPNCRAVVTD</sequence>
<organism evidence="2 3">
    <name type="scientific">Phytophthora citrophthora</name>
    <dbReference type="NCBI Taxonomy" id="4793"/>
    <lineage>
        <taxon>Eukaryota</taxon>
        <taxon>Sar</taxon>
        <taxon>Stramenopiles</taxon>
        <taxon>Oomycota</taxon>
        <taxon>Peronosporomycetes</taxon>
        <taxon>Peronosporales</taxon>
        <taxon>Peronosporaceae</taxon>
        <taxon>Phytophthora</taxon>
    </lineage>
</organism>
<name>A0AAD9LU39_9STRA</name>
<dbReference type="Proteomes" id="UP001259832">
    <property type="component" value="Unassembled WGS sequence"/>
</dbReference>
<evidence type="ECO:0000256" key="1">
    <source>
        <dbReference type="SAM" id="MobiDB-lite"/>
    </source>
</evidence>
<gene>
    <name evidence="2" type="ORF">P3T76_002301</name>
</gene>
<comment type="caution">
    <text evidence="2">The sequence shown here is derived from an EMBL/GenBank/DDBJ whole genome shotgun (WGS) entry which is preliminary data.</text>
</comment>
<reference evidence="2" key="1">
    <citation type="submission" date="2023-08" db="EMBL/GenBank/DDBJ databases">
        <title>Reference Genome Resource for the Citrus Pathogen Phytophthora citrophthora.</title>
        <authorList>
            <person name="Moller H."/>
            <person name="Coetzee B."/>
            <person name="Rose L.J."/>
            <person name="Van Niekerk J.M."/>
        </authorList>
    </citation>
    <scope>NUCLEOTIDE SEQUENCE</scope>
    <source>
        <strain evidence="2">STE-U-9442</strain>
    </source>
</reference>
<feature type="compositionally biased region" description="Acidic residues" evidence="1">
    <location>
        <begin position="87"/>
        <end position="100"/>
    </location>
</feature>
<proteinExistence type="predicted"/>
<feature type="region of interest" description="Disordered" evidence="1">
    <location>
        <begin position="65"/>
        <end position="100"/>
    </location>
</feature>
<dbReference type="AlphaFoldDB" id="A0AAD9LU39"/>
<accession>A0AAD9LU39</accession>
<evidence type="ECO:0000313" key="2">
    <source>
        <dbReference type="EMBL" id="KAK1946749.1"/>
    </source>
</evidence>
<feature type="compositionally biased region" description="Acidic residues" evidence="1">
    <location>
        <begin position="67"/>
        <end position="77"/>
    </location>
</feature>
<evidence type="ECO:0000313" key="3">
    <source>
        <dbReference type="Proteomes" id="UP001259832"/>
    </source>
</evidence>
<dbReference type="EMBL" id="JASMQC010000003">
    <property type="protein sequence ID" value="KAK1946749.1"/>
    <property type="molecule type" value="Genomic_DNA"/>
</dbReference>
<feature type="region of interest" description="Disordered" evidence="1">
    <location>
        <begin position="175"/>
        <end position="198"/>
    </location>
</feature>
<protein>
    <submittedName>
        <fullName evidence="2">Uncharacterized protein</fullName>
    </submittedName>
</protein>
<keyword evidence="3" id="KW-1185">Reference proteome</keyword>